<reference evidence="1" key="1">
    <citation type="journal article" date="2015" name="Nature">
        <title>Complex archaea that bridge the gap between prokaryotes and eukaryotes.</title>
        <authorList>
            <person name="Spang A."/>
            <person name="Saw J.H."/>
            <person name="Jorgensen S.L."/>
            <person name="Zaremba-Niedzwiedzka K."/>
            <person name="Martijn J."/>
            <person name="Lind A.E."/>
            <person name="van Eijk R."/>
            <person name="Schleper C."/>
            <person name="Guy L."/>
            <person name="Ettema T.J."/>
        </authorList>
    </citation>
    <scope>NUCLEOTIDE SEQUENCE</scope>
</reference>
<name>A0A0F9UF59_9ZZZZ</name>
<comment type="caution">
    <text evidence="1">The sequence shown here is derived from an EMBL/GenBank/DDBJ whole genome shotgun (WGS) entry which is preliminary data.</text>
</comment>
<dbReference type="EMBL" id="LAZR01000100">
    <property type="protein sequence ID" value="KKN91830.1"/>
    <property type="molecule type" value="Genomic_DNA"/>
</dbReference>
<organism evidence="1">
    <name type="scientific">marine sediment metagenome</name>
    <dbReference type="NCBI Taxonomy" id="412755"/>
    <lineage>
        <taxon>unclassified sequences</taxon>
        <taxon>metagenomes</taxon>
        <taxon>ecological metagenomes</taxon>
    </lineage>
</organism>
<sequence length="276" mass="32502">MNKNISDNLKYFSEAPKGVKFWEGKKYEFNLALSVIIELQGEKCVQKIEKRQDEIINQLKNTKIIDNPYSIKKSGLYKYPPKNLHFTLINFLKCKFDNKDKLTEFKNLLKYTNYEEIQENIIGIIKHKQIRRIKTDLRWIYSGDNEGIDSFSLQAFPHPVLIKKLNEINKEAEKKTYEFPCNAVGIKAYPKDTKSAFTMNILRFMRKDKSSESIEYAIKDDGKKAIDIVKTINIKDNRKPLKSLTIKKLCLVESDPFLREHEIIKTFNLINKFYKN</sequence>
<evidence type="ECO:0000313" key="1">
    <source>
        <dbReference type="EMBL" id="KKN91830.1"/>
    </source>
</evidence>
<protein>
    <submittedName>
        <fullName evidence="1">Uncharacterized protein</fullName>
    </submittedName>
</protein>
<gene>
    <name evidence="1" type="ORF">LCGC14_0215060</name>
</gene>
<dbReference type="AlphaFoldDB" id="A0A0F9UF59"/>
<accession>A0A0F9UF59</accession>
<proteinExistence type="predicted"/>